<reference evidence="3" key="1">
    <citation type="submission" date="2011-04" db="EMBL/GenBank/DDBJ databases">
        <title>Evolution of plant cell wall degrading machinery underlies the functional diversity of forest fungi.</title>
        <authorList>
            <consortium name="US DOE Joint Genome Institute (JGI-PGF)"/>
            <person name="Eastwood D.C."/>
            <person name="Floudas D."/>
            <person name="Binder M."/>
            <person name="Majcherczyk A."/>
            <person name="Schneider P."/>
            <person name="Aerts A."/>
            <person name="Asiegbu F.O."/>
            <person name="Baker S.E."/>
            <person name="Barry K."/>
            <person name="Bendiksby M."/>
            <person name="Blumentritt M."/>
            <person name="Coutinho P.M."/>
            <person name="Cullen D."/>
            <person name="Cullen D."/>
            <person name="Gathman A."/>
            <person name="Goodell B."/>
            <person name="Henrissat B."/>
            <person name="Ihrmark K."/>
            <person name="Kauserud H."/>
            <person name="Kohler A."/>
            <person name="LaButti K."/>
            <person name="Lapidus A."/>
            <person name="Lavin J.L."/>
            <person name="Lee Y.-H."/>
            <person name="Lindquist E."/>
            <person name="Lilly W."/>
            <person name="Lucas S."/>
            <person name="Morin E."/>
            <person name="Murat C."/>
            <person name="Oguiza J.A."/>
            <person name="Park J."/>
            <person name="Pisabarro A.G."/>
            <person name="Riley R."/>
            <person name="Rosling A."/>
            <person name="Salamov A."/>
            <person name="Schmidt O."/>
            <person name="Schmutz J."/>
            <person name="Skrede I."/>
            <person name="Stenlid J."/>
            <person name="Wiebenga A."/>
            <person name="Xie X."/>
            <person name="Kues U."/>
            <person name="Hibbett D.S."/>
            <person name="Hoffmeister D."/>
            <person name="Hogberg N."/>
            <person name="Martin F."/>
            <person name="Grigoriev I.V."/>
            <person name="Watkinson S.C."/>
        </authorList>
    </citation>
    <scope>NUCLEOTIDE SEQUENCE</scope>
    <source>
        <strain evidence="3">S7.9</strain>
    </source>
</reference>
<feature type="region of interest" description="Disordered" evidence="1">
    <location>
        <begin position="1"/>
        <end position="32"/>
    </location>
</feature>
<dbReference type="OrthoDB" id="5289249at2759"/>
<gene>
    <name evidence="3" type="ORF">SERLADRAFT_456329</name>
</gene>
<accession>F8NIY2</accession>
<feature type="compositionally biased region" description="Basic and acidic residues" evidence="1">
    <location>
        <begin position="23"/>
        <end position="32"/>
    </location>
</feature>
<dbReference type="KEGG" id="sla:SERLADRAFT_456329"/>
<dbReference type="Proteomes" id="UP000008064">
    <property type="component" value="Unassembled WGS sequence"/>
</dbReference>
<dbReference type="EMBL" id="GL945429">
    <property type="protein sequence ID" value="EGO29015.1"/>
    <property type="molecule type" value="Genomic_DNA"/>
</dbReference>
<name>F8NIY2_SERL9</name>
<evidence type="ECO:0000313" key="3">
    <source>
        <dbReference type="EMBL" id="EGO29015.1"/>
    </source>
</evidence>
<dbReference type="Pfam" id="PF24016">
    <property type="entry name" value="DUF7330"/>
    <property type="match status" value="1"/>
</dbReference>
<proteinExistence type="predicted"/>
<sequence length="271" mass="29641">MIFVEGDDGKVGSNRQPVAAVSADRKQEEHLPSYDDAAQLRDAESNVGTISSASESIIPSHPPLTSKPTNFLSLTPKDRSITGCYAINPFLSIPASLLAPLLEGESEADRKNLDLQSKQGYIDVDISLMTPDESDSNLNPKSRATLYLSSNHGSVSTRVYAVGRPIPFFLNVNCPNGQVTVYLPRSFCGLLLLTTKHGTVSLSNELSANSTTLSQVDMTMRYFLGDFSAMTEDEWSGDELKVDANNGRIRVRYVDELNVRKPGLFSRMFGL</sequence>
<feature type="region of interest" description="Disordered" evidence="1">
    <location>
        <begin position="51"/>
        <end position="70"/>
    </location>
</feature>
<dbReference type="RefSeq" id="XP_007313257.1">
    <property type="nucleotide sequence ID" value="XM_007313195.1"/>
</dbReference>
<protein>
    <recommendedName>
        <fullName evidence="2">DUF7330 domain-containing protein</fullName>
    </recommendedName>
</protein>
<dbReference type="InterPro" id="IPR055754">
    <property type="entry name" value="DUF7330"/>
</dbReference>
<evidence type="ECO:0000256" key="1">
    <source>
        <dbReference type="SAM" id="MobiDB-lite"/>
    </source>
</evidence>
<organism>
    <name type="scientific">Serpula lacrymans var. lacrymans (strain S7.9)</name>
    <name type="common">Dry rot fungus</name>
    <dbReference type="NCBI Taxonomy" id="578457"/>
    <lineage>
        <taxon>Eukaryota</taxon>
        <taxon>Fungi</taxon>
        <taxon>Dikarya</taxon>
        <taxon>Basidiomycota</taxon>
        <taxon>Agaricomycotina</taxon>
        <taxon>Agaricomycetes</taxon>
        <taxon>Agaricomycetidae</taxon>
        <taxon>Boletales</taxon>
        <taxon>Coniophorineae</taxon>
        <taxon>Serpulaceae</taxon>
        <taxon>Serpula</taxon>
    </lineage>
</organism>
<feature type="domain" description="DUF7330" evidence="2">
    <location>
        <begin position="70"/>
        <end position="256"/>
    </location>
</feature>
<dbReference type="GeneID" id="18817305"/>
<dbReference type="HOGENOM" id="CLU_070382_3_0_1"/>
<dbReference type="AlphaFoldDB" id="F8NIY2"/>
<evidence type="ECO:0000259" key="2">
    <source>
        <dbReference type="Pfam" id="PF24016"/>
    </source>
</evidence>